<organism evidence="1 2">
    <name type="scientific">Racocetra persica</name>
    <dbReference type="NCBI Taxonomy" id="160502"/>
    <lineage>
        <taxon>Eukaryota</taxon>
        <taxon>Fungi</taxon>
        <taxon>Fungi incertae sedis</taxon>
        <taxon>Mucoromycota</taxon>
        <taxon>Glomeromycotina</taxon>
        <taxon>Glomeromycetes</taxon>
        <taxon>Diversisporales</taxon>
        <taxon>Gigasporaceae</taxon>
        <taxon>Racocetra</taxon>
    </lineage>
</organism>
<feature type="non-terminal residue" evidence="1">
    <location>
        <position position="100"/>
    </location>
</feature>
<proteinExistence type="predicted"/>
<gene>
    <name evidence="1" type="ORF">RPERSI_LOCUS15239</name>
</gene>
<reference evidence="1" key="1">
    <citation type="submission" date="2021-06" db="EMBL/GenBank/DDBJ databases">
        <authorList>
            <person name="Kallberg Y."/>
            <person name="Tangrot J."/>
            <person name="Rosling A."/>
        </authorList>
    </citation>
    <scope>NUCLEOTIDE SEQUENCE</scope>
    <source>
        <strain evidence="1">MA461A</strain>
    </source>
</reference>
<accession>A0ACA9QT55</accession>
<dbReference type="Proteomes" id="UP000789920">
    <property type="component" value="Unassembled WGS sequence"/>
</dbReference>
<evidence type="ECO:0000313" key="2">
    <source>
        <dbReference type="Proteomes" id="UP000789920"/>
    </source>
</evidence>
<sequence>MLNTTSILSRQYTPEISRSPSEASSTSTRSTLVLFNQTNSEVGSTSFEVNNIPNQQTSETTDSISFSQTYEFESTSDLYKEQSLYQTSTFLDTINQPFTF</sequence>
<protein>
    <submittedName>
        <fullName evidence="1">29220_t:CDS:1</fullName>
    </submittedName>
</protein>
<comment type="caution">
    <text evidence="1">The sequence shown here is derived from an EMBL/GenBank/DDBJ whole genome shotgun (WGS) entry which is preliminary data.</text>
</comment>
<keyword evidence="2" id="KW-1185">Reference proteome</keyword>
<dbReference type="EMBL" id="CAJVQC010036347">
    <property type="protein sequence ID" value="CAG8761114.1"/>
    <property type="molecule type" value="Genomic_DNA"/>
</dbReference>
<evidence type="ECO:0000313" key="1">
    <source>
        <dbReference type="EMBL" id="CAG8761114.1"/>
    </source>
</evidence>
<name>A0ACA9QT55_9GLOM</name>